<dbReference type="Gene3D" id="3.10.450.50">
    <property type="match status" value="1"/>
</dbReference>
<dbReference type="SUPFAM" id="SSF54427">
    <property type="entry name" value="NTF2-like"/>
    <property type="match status" value="1"/>
</dbReference>
<dbReference type="InterPro" id="IPR032710">
    <property type="entry name" value="NTF2-like_dom_sf"/>
</dbReference>
<dbReference type="EMBL" id="BARS01019537">
    <property type="protein sequence ID" value="GAF91998.1"/>
    <property type="molecule type" value="Genomic_DNA"/>
</dbReference>
<proteinExistence type="predicted"/>
<accession>X0TER3</accession>
<feature type="non-terminal residue" evidence="1">
    <location>
        <position position="274"/>
    </location>
</feature>
<organism evidence="1">
    <name type="scientific">marine sediment metagenome</name>
    <dbReference type="NCBI Taxonomy" id="412755"/>
    <lineage>
        <taxon>unclassified sequences</taxon>
        <taxon>metagenomes</taxon>
        <taxon>ecological metagenomes</taxon>
    </lineage>
</organism>
<dbReference type="Gene3D" id="2.40.360.20">
    <property type="match status" value="1"/>
</dbReference>
<dbReference type="AlphaFoldDB" id="X0TER3"/>
<evidence type="ECO:0000313" key="1">
    <source>
        <dbReference type="EMBL" id="GAF91998.1"/>
    </source>
</evidence>
<protein>
    <submittedName>
        <fullName evidence="1">Uncharacterized protein</fullName>
    </submittedName>
</protein>
<name>X0TER3_9ZZZZ</name>
<reference evidence="1" key="1">
    <citation type="journal article" date="2014" name="Front. Microbiol.">
        <title>High frequency of phylogenetically diverse reductive dehalogenase-homologous genes in deep subseafloor sedimentary metagenomes.</title>
        <authorList>
            <person name="Kawai M."/>
            <person name="Futagami T."/>
            <person name="Toyoda A."/>
            <person name="Takaki Y."/>
            <person name="Nishi S."/>
            <person name="Hori S."/>
            <person name="Arai W."/>
            <person name="Tsubouchi T."/>
            <person name="Morono Y."/>
            <person name="Uchiyama I."/>
            <person name="Ito T."/>
            <person name="Fujiyama A."/>
            <person name="Inagaki F."/>
            <person name="Takami H."/>
        </authorList>
    </citation>
    <scope>NUCLEOTIDE SEQUENCE</scope>
    <source>
        <strain evidence="1">Expedition CK06-06</strain>
    </source>
</reference>
<gene>
    <name evidence="1" type="ORF">S01H1_31644</name>
</gene>
<feature type="non-terminal residue" evidence="1">
    <location>
        <position position="1"/>
    </location>
</feature>
<sequence>ITTTAGTFTDCLKFRFHLYPAGSLSEDYGYETVWMGENYGFVKAEADDNSLSELFVEKGKTRQLVSFYTSTASISTPGETAVRDAYKQWILYWNEKNISSIGDMTHDDYYESCRDKDSALDYWNDFLSDTSDYKYFATIEEVILDGINAYVVAEFLESYTDQNGENATRRWGRSSVRMTKDYNGWQIYGNQFDVYPSWISVYPRRTPSSTTFALPVEIVDCATGEWAETADQIAALQLTGPPDSGVVDLELVDTWDPDEYWSGFWETLDMSSAK</sequence>
<comment type="caution">
    <text evidence="1">The sequence shown here is derived from an EMBL/GenBank/DDBJ whole genome shotgun (WGS) entry which is preliminary data.</text>
</comment>